<feature type="domain" description="G-patch" evidence="2">
    <location>
        <begin position="61"/>
        <end position="108"/>
    </location>
</feature>
<organism evidence="3 4">
    <name type="scientific">Saccharomyces uvarum</name>
    <name type="common">Yeast</name>
    <name type="synonym">Saccharomyces bayanus var. uvarum</name>
    <dbReference type="NCBI Taxonomy" id="230603"/>
    <lineage>
        <taxon>Eukaryota</taxon>
        <taxon>Fungi</taxon>
        <taxon>Dikarya</taxon>
        <taxon>Ascomycota</taxon>
        <taxon>Saccharomycotina</taxon>
        <taxon>Saccharomycetes</taxon>
        <taxon>Saccharomycetales</taxon>
        <taxon>Saccharomycetaceae</taxon>
        <taxon>Saccharomyces</taxon>
    </lineage>
</organism>
<dbReference type="GO" id="GO:0071008">
    <property type="term" value="C:U2-type post-mRNA release spliceosomal complex"/>
    <property type="evidence" value="ECO:0007669"/>
    <property type="project" value="TreeGrafter"/>
</dbReference>
<name>A0AA35J554_SACUV</name>
<feature type="compositionally biased region" description="Polar residues" evidence="1">
    <location>
        <begin position="37"/>
        <end position="48"/>
    </location>
</feature>
<evidence type="ECO:0000313" key="4">
    <source>
        <dbReference type="Proteomes" id="UP001162090"/>
    </source>
</evidence>
<dbReference type="GO" id="GO:0000390">
    <property type="term" value="P:spliceosomal complex disassembly"/>
    <property type="evidence" value="ECO:0007669"/>
    <property type="project" value="InterPro"/>
</dbReference>
<dbReference type="SMART" id="SM00443">
    <property type="entry name" value="G_patch"/>
    <property type="match status" value="1"/>
</dbReference>
<protein>
    <recommendedName>
        <fullName evidence="2">G-patch domain-containing protein</fullName>
    </recommendedName>
</protein>
<dbReference type="EMBL" id="OX365923">
    <property type="protein sequence ID" value="CAI4047388.1"/>
    <property type="molecule type" value="Genomic_DNA"/>
</dbReference>
<dbReference type="PANTHER" id="PTHR23329">
    <property type="entry name" value="TUFTELIN-INTERACTING PROTEIN 11-RELATED"/>
    <property type="match status" value="1"/>
</dbReference>
<evidence type="ECO:0000259" key="2">
    <source>
        <dbReference type="PROSITE" id="PS50174"/>
    </source>
</evidence>
<dbReference type="InterPro" id="IPR045211">
    <property type="entry name" value="TFP11/STIP/Ntr1"/>
</dbReference>
<dbReference type="GO" id="GO:0003676">
    <property type="term" value="F:nucleic acid binding"/>
    <property type="evidence" value="ECO:0007669"/>
    <property type="project" value="InterPro"/>
</dbReference>
<dbReference type="AlphaFoldDB" id="A0AA35J554"/>
<reference evidence="3" key="1">
    <citation type="submission" date="2022-10" db="EMBL/GenBank/DDBJ databases">
        <authorList>
            <person name="Byrne P K."/>
        </authorList>
    </citation>
    <scope>NUCLEOTIDE SEQUENCE</scope>
    <source>
        <strain evidence="3">CBS7001</strain>
    </source>
</reference>
<dbReference type="PANTHER" id="PTHR23329:SF1">
    <property type="entry name" value="TUFTELIN-INTERACTING PROTEIN 11"/>
    <property type="match status" value="1"/>
</dbReference>
<dbReference type="Proteomes" id="UP001162090">
    <property type="component" value="Chromosome 12"/>
</dbReference>
<evidence type="ECO:0000256" key="1">
    <source>
        <dbReference type="SAM" id="MobiDB-lite"/>
    </source>
</evidence>
<feature type="region of interest" description="Disordered" evidence="1">
    <location>
        <begin position="1"/>
        <end position="53"/>
    </location>
</feature>
<gene>
    <name evidence="3" type="primary">SUVC12G4540</name>
    <name evidence="3" type="ORF">SUVC_12G4540</name>
</gene>
<evidence type="ECO:0000313" key="3">
    <source>
        <dbReference type="EMBL" id="CAI4047388.1"/>
    </source>
</evidence>
<proteinExistence type="predicted"/>
<dbReference type="InterPro" id="IPR000467">
    <property type="entry name" value="G_patch_dom"/>
</dbReference>
<accession>A0AA35J554</accession>
<sequence>MAESGFDGGKDSFFKRRRIDPYNYSDEEEENDESSNTMAFENGTFNTSNKHKSMDSKLSKRYGIGAKLLSKMGYVSGKGLGKDGSGIATPIETQSRPVHNAGLGMFSETIASNYRSDDEEQLSSGDELAEGVKQVKFNKTSTEILGEPPFHDSVDITIVRTLRELRIAGVQLPEKITKDLNPLNEVPKSKKDVFVKSLQELLNIQKSLETIHDRTSPLELQLKEYDEQKALLFDLETTLKDESRHNTLLDKFSAILKMSDDDLIDRLASDLLSKELLIDLDWDPLEKPNSTLDELTLIIELLTYRMDTASNFLNRTQTAIFKIIYPKLEKFWKEFDLTKSKIDDTITLLLDFEQVLNFIECKKHIMEEYIYPKLLFSLDNWELQDEEELVSPRVWVLDFIVLMDDRIREVIVEKIEAKFFDYCQNWYHRESFCISSADVIFIRELLGEMKYYQILNKELLPKFLDELWERHNDPIFELEDWKEEDDNGGEEAIEKESGFFYFVKKMRNYAHYFHPKQYELLIRGTFNSINKVLYQWHIYCAVADLHKSKWWLNWLINVMFKDRLPTEVELLEIRKSYEILVMSDKFHVNRSTLDEDFDLRKSLRNVKEMQVIGNHNENENKLTDTIQNIPLTRVSSSFKEVVEDYCLEKGYLISKLPNRYGQLPYGRDQDSVVPLFEIQNGKRTVVVAIKHDILWLEDTNGTFVPTYLWELSI</sequence>
<dbReference type="PROSITE" id="PS50174">
    <property type="entry name" value="G_PATCH"/>
    <property type="match status" value="1"/>
</dbReference>
<dbReference type="Pfam" id="PF01585">
    <property type="entry name" value="G-patch"/>
    <property type="match status" value="1"/>
</dbReference>